<feature type="transmembrane region" description="Helical" evidence="8">
    <location>
        <begin position="286"/>
        <end position="311"/>
    </location>
</feature>
<evidence type="ECO:0000256" key="2">
    <source>
        <dbReference type="ARBA" id="ARBA00007935"/>
    </source>
</evidence>
<feature type="transmembrane region" description="Helical" evidence="8">
    <location>
        <begin position="317"/>
        <end position="334"/>
    </location>
</feature>
<dbReference type="InterPro" id="IPR037294">
    <property type="entry name" value="ABC_BtuC-like"/>
</dbReference>
<keyword evidence="3" id="KW-0813">Transport</keyword>
<dbReference type="PANTHER" id="PTHR30472">
    <property type="entry name" value="FERRIC ENTEROBACTIN TRANSPORT SYSTEM PERMEASE PROTEIN"/>
    <property type="match status" value="1"/>
</dbReference>
<gene>
    <name evidence="9" type="ORF">BSK56_02100</name>
</gene>
<organism evidence="9 10">
    <name type="scientific">Paenibacillus borealis</name>
    <dbReference type="NCBI Taxonomy" id="160799"/>
    <lineage>
        <taxon>Bacteria</taxon>
        <taxon>Bacillati</taxon>
        <taxon>Bacillota</taxon>
        <taxon>Bacilli</taxon>
        <taxon>Bacillales</taxon>
        <taxon>Paenibacillaceae</taxon>
        <taxon>Paenibacillus</taxon>
    </lineage>
</organism>
<comment type="caution">
    <text evidence="9">The sequence shown here is derived from an EMBL/GenBank/DDBJ whole genome shotgun (WGS) entry which is preliminary data.</text>
</comment>
<keyword evidence="5 8" id="KW-0812">Transmembrane</keyword>
<keyword evidence="10" id="KW-1185">Reference proteome</keyword>
<evidence type="ECO:0000313" key="9">
    <source>
        <dbReference type="EMBL" id="OMD53147.1"/>
    </source>
</evidence>
<dbReference type="PANTHER" id="PTHR30472:SF1">
    <property type="entry name" value="FE(3+) DICITRATE TRANSPORT SYSTEM PERMEASE PROTEIN FECC-RELATED"/>
    <property type="match status" value="1"/>
</dbReference>
<dbReference type="EMBL" id="MPTB01000002">
    <property type="protein sequence ID" value="OMD53147.1"/>
    <property type="molecule type" value="Genomic_DNA"/>
</dbReference>
<name>A0ABX3HSN4_PAEBO</name>
<feature type="transmembrane region" description="Helical" evidence="8">
    <location>
        <begin position="251"/>
        <end position="274"/>
    </location>
</feature>
<keyword evidence="6 8" id="KW-1133">Transmembrane helix</keyword>
<sequence>MKDVGTDTYGEKRGIPFSLLMAAGFLALVLVVAASISFGSADMQLHTAWAAIFNFDPAKTEHQIIHNLRFPRTIADVIVGCSLAMTGAIMQGTTRNPLADSGLMGISSGAGLAMALCMAFLPDRTYAQTMLYACLGAGAATGLTYGVASLSKRGMTPQRLVLAGMSVSMLFAALSSFVAIKYNIGQALAFWTAGGTASTTWKELSIISPLFAVGVLAAIALAPSVTLLSLGDDVASGLGLPTGRIKGISTLIVLVLTGLSVLIVGPISFVGLIIPHVVRYMAGVDYRYIIPLSGLYGATFMVGADLFGRLINRPNETPVGIIFAIIGVPVFLYLSRRQKGELG</sequence>
<accession>A0ABX3HSN4</accession>
<feature type="transmembrane region" description="Helical" evidence="8">
    <location>
        <begin position="160"/>
        <end position="180"/>
    </location>
</feature>
<dbReference type="CDD" id="cd06550">
    <property type="entry name" value="TM_ABC_iron-siderophores_like"/>
    <property type="match status" value="1"/>
</dbReference>
<evidence type="ECO:0000256" key="8">
    <source>
        <dbReference type="SAM" id="Phobius"/>
    </source>
</evidence>
<dbReference type="Proteomes" id="UP000187412">
    <property type="component" value="Unassembled WGS sequence"/>
</dbReference>
<comment type="similarity">
    <text evidence="2">Belongs to the binding-protein-dependent transport system permease family. FecCD subfamily.</text>
</comment>
<proteinExistence type="inferred from homology"/>
<evidence type="ECO:0000256" key="7">
    <source>
        <dbReference type="ARBA" id="ARBA00023136"/>
    </source>
</evidence>
<feature type="transmembrane region" description="Helical" evidence="8">
    <location>
        <begin position="129"/>
        <end position="148"/>
    </location>
</feature>
<feature type="transmembrane region" description="Helical" evidence="8">
    <location>
        <begin position="102"/>
        <end position="122"/>
    </location>
</feature>
<evidence type="ECO:0000256" key="1">
    <source>
        <dbReference type="ARBA" id="ARBA00004651"/>
    </source>
</evidence>
<evidence type="ECO:0000256" key="6">
    <source>
        <dbReference type="ARBA" id="ARBA00022989"/>
    </source>
</evidence>
<feature type="transmembrane region" description="Helical" evidence="8">
    <location>
        <begin position="73"/>
        <end position="90"/>
    </location>
</feature>
<keyword evidence="4" id="KW-1003">Cell membrane</keyword>
<comment type="subcellular location">
    <subcellularLocation>
        <location evidence="1">Cell membrane</location>
        <topology evidence="1">Multi-pass membrane protein</topology>
    </subcellularLocation>
</comment>
<evidence type="ECO:0000256" key="5">
    <source>
        <dbReference type="ARBA" id="ARBA00022692"/>
    </source>
</evidence>
<evidence type="ECO:0000313" key="10">
    <source>
        <dbReference type="Proteomes" id="UP000187412"/>
    </source>
</evidence>
<protein>
    <submittedName>
        <fullName evidence="9">Ferrichrome ABC transporter permease</fullName>
    </submittedName>
</protein>
<keyword evidence="7 8" id="KW-0472">Membrane</keyword>
<feature type="transmembrane region" description="Helical" evidence="8">
    <location>
        <begin position="210"/>
        <end position="231"/>
    </location>
</feature>
<dbReference type="SUPFAM" id="SSF81345">
    <property type="entry name" value="ABC transporter involved in vitamin B12 uptake, BtuC"/>
    <property type="match status" value="1"/>
</dbReference>
<dbReference type="InterPro" id="IPR000522">
    <property type="entry name" value="ABC_transptr_permease_BtuC"/>
</dbReference>
<reference evidence="9 10" key="1">
    <citation type="submission" date="2016-10" db="EMBL/GenBank/DDBJ databases">
        <title>Paenibacillus species isolates.</title>
        <authorList>
            <person name="Beno S.M."/>
        </authorList>
    </citation>
    <scope>NUCLEOTIDE SEQUENCE [LARGE SCALE GENOMIC DNA]</scope>
    <source>
        <strain evidence="9 10">FSL H7-0744</strain>
    </source>
</reference>
<dbReference type="Pfam" id="PF01032">
    <property type="entry name" value="FecCD"/>
    <property type="match status" value="1"/>
</dbReference>
<evidence type="ECO:0000256" key="3">
    <source>
        <dbReference type="ARBA" id="ARBA00022448"/>
    </source>
</evidence>
<evidence type="ECO:0000256" key="4">
    <source>
        <dbReference type="ARBA" id="ARBA00022475"/>
    </source>
</evidence>
<dbReference type="Gene3D" id="1.10.3470.10">
    <property type="entry name" value="ABC transporter involved in vitamin B12 uptake, BtuC"/>
    <property type="match status" value="1"/>
</dbReference>
<feature type="transmembrane region" description="Helical" evidence="8">
    <location>
        <begin position="15"/>
        <end position="36"/>
    </location>
</feature>